<dbReference type="InterPro" id="IPR005706">
    <property type="entry name" value="Ribosomal_uS2_bac/mit/plastid"/>
</dbReference>
<dbReference type="GO" id="GO:0009507">
    <property type="term" value="C:chloroplast"/>
    <property type="evidence" value="ECO:0007669"/>
    <property type="project" value="UniProtKB-SubCell"/>
</dbReference>
<dbReference type="EMBL" id="HM222968">
    <property type="protein sequence ID" value="ADJ66587.1"/>
    <property type="molecule type" value="Genomic_DNA"/>
</dbReference>
<gene>
    <name evidence="2 3" type="primary">rps2</name>
</gene>
<comment type="similarity">
    <text evidence="1 2">Belongs to the universal ribosomal protein uS2 family.</text>
</comment>
<sequence length="238" mass="27035">MSLVSLESLIKNKVYLGHSKSKWHPRIAFFTRAVVRSHYLIDLVQTAKLLSTAYTYLFKMAKRGHKFLFVGTKAVASPWTKRAAVCCGSFYVNQVWRSGLLTNWTFLRGRVRLLSWFNRVFLWLQKRDSLKALPKGLVLSLERRYTKLSLEMSGLVGLHSVPNIIIIVDPEHEKQAILESIKLRRILVGITDSASHVNSIHMPVPANDDSSLSVKTVLQILSTAILRGKLVRYYVGSL</sequence>
<accession>D9IXM0</accession>
<keyword evidence="3" id="KW-0150">Chloroplast</keyword>
<name>D9IXM0_9ALVE</name>
<dbReference type="SUPFAM" id="SSF52313">
    <property type="entry name" value="Ribosomal protein S2"/>
    <property type="match status" value="1"/>
</dbReference>
<geneLocation type="chloroplast" evidence="3"/>
<evidence type="ECO:0000313" key="3">
    <source>
        <dbReference type="EMBL" id="ADJ66587.1"/>
    </source>
</evidence>
<dbReference type="PRINTS" id="PR00395">
    <property type="entry name" value="RIBOSOMALS2"/>
</dbReference>
<evidence type="ECO:0000256" key="2">
    <source>
        <dbReference type="HAMAP-Rule" id="MF_00291"/>
    </source>
</evidence>
<dbReference type="GeneID" id="9481060"/>
<dbReference type="HAMAP" id="MF_00291_B">
    <property type="entry name" value="Ribosomal_uS2_B"/>
    <property type="match status" value="1"/>
</dbReference>
<dbReference type="Pfam" id="PF00318">
    <property type="entry name" value="Ribosomal_S2"/>
    <property type="match status" value="1"/>
</dbReference>
<dbReference type="RefSeq" id="YP_003795399.1">
    <property type="nucleotide sequence ID" value="NC_014345.1"/>
</dbReference>
<comment type="subcellular location">
    <subcellularLocation>
        <location evidence="2">Plastid</location>
        <location evidence="2">Chloroplast</location>
    </subcellularLocation>
</comment>
<dbReference type="NCBIfam" id="TIGR01011">
    <property type="entry name" value="rpsB_bact"/>
    <property type="match status" value="1"/>
</dbReference>
<dbReference type="GO" id="GO:0003735">
    <property type="term" value="F:structural constituent of ribosome"/>
    <property type="evidence" value="ECO:0007669"/>
    <property type="project" value="InterPro"/>
</dbReference>
<proteinExistence type="inferred from homology"/>
<reference evidence="3" key="1">
    <citation type="journal article" date="2010" name="Proc. Natl. Acad. Sci. U.S.A.">
        <title>A common red algal origin of the apicomplexan, dinoflagellate, and heterokont plastids.</title>
        <authorList>
            <person name="Janouskovec J."/>
            <person name="Horak A."/>
            <person name="Obornik M."/>
            <person name="Lukes J."/>
            <person name="Keeling P.J."/>
        </authorList>
    </citation>
    <scope>NUCLEOTIDE SEQUENCE [LARGE SCALE GENOMIC DNA]</scope>
</reference>
<evidence type="ECO:0000256" key="1">
    <source>
        <dbReference type="ARBA" id="ARBA00006242"/>
    </source>
</evidence>
<dbReference type="CDD" id="cd01425">
    <property type="entry name" value="RPS2"/>
    <property type="match status" value="1"/>
</dbReference>
<protein>
    <recommendedName>
        <fullName evidence="2">Small ribosomal subunit protein uS2c</fullName>
    </recommendedName>
</protein>
<dbReference type="InterPro" id="IPR023591">
    <property type="entry name" value="Ribosomal_uS2_flav_dom_sf"/>
</dbReference>
<dbReference type="InterPro" id="IPR001865">
    <property type="entry name" value="Ribosomal_uS2"/>
</dbReference>
<keyword evidence="2" id="KW-0687">Ribonucleoprotein</keyword>
<keyword evidence="2 3" id="KW-0689">Ribosomal protein</keyword>
<keyword evidence="3" id="KW-0934">Plastid</keyword>
<dbReference type="GO" id="GO:0006412">
    <property type="term" value="P:translation"/>
    <property type="evidence" value="ECO:0007669"/>
    <property type="project" value="UniProtKB-UniRule"/>
</dbReference>
<organism evidence="3">
    <name type="scientific">Chromerida sp. RM11</name>
    <dbReference type="NCBI Taxonomy" id="348535"/>
    <lineage>
        <taxon>Eukaryota</taxon>
        <taxon>Sar</taxon>
        <taxon>Alveolata</taxon>
        <taxon>Colpodellida</taxon>
    </lineage>
</organism>
<dbReference type="PANTHER" id="PTHR12534">
    <property type="entry name" value="30S RIBOSOMAL PROTEIN S2 PROKARYOTIC AND ORGANELLAR"/>
    <property type="match status" value="1"/>
</dbReference>
<dbReference type="AlphaFoldDB" id="D9IXM0"/>
<dbReference type="Gene3D" id="1.10.287.610">
    <property type="entry name" value="Helix hairpin bin"/>
    <property type="match status" value="1"/>
</dbReference>
<dbReference type="Gene3D" id="3.40.50.10490">
    <property type="entry name" value="Glucose-6-phosphate isomerase like protein, domain 1"/>
    <property type="match status" value="1"/>
</dbReference>
<dbReference type="PANTHER" id="PTHR12534:SF0">
    <property type="entry name" value="SMALL RIBOSOMAL SUBUNIT PROTEIN US2M"/>
    <property type="match status" value="1"/>
</dbReference>
<dbReference type="GO" id="GO:0005763">
    <property type="term" value="C:mitochondrial small ribosomal subunit"/>
    <property type="evidence" value="ECO:0007669"/>
    <property type="project" value="TreeGrafter"/>
</dbReference>